<protein>
    <recommendedName>
        <fullName evidence="3">VacJ</fullName>
    </recommendedName>
</protein>
<proteinExistence type="predicted"/>
<comment type="caution">
    <text evidence="1">The sequence shown here is derived from an EMBL/GenBank/DDBJ whole genome shotgun (WGS) entry which is preliminary data.</text>
</comment>
<accession>A0ABT7DTD7</accession>
<sequence>MYFVDRSIAVIKPKQPFLDWLNGVPENDIKLSLADIRNDCTVLMIPEVNEQEDGISYIDDIADKLFEMELASWYEDESVWPQKRTLKLFWEWFDVEIHSMLVDTLDSEIQNSPQDVIAQ</sequence>
<evidence type="ECO:0008006" key="3">
    <source>
        <dbReference type="Google" id="ProtNLM"/>
    </source>
</evidence>
<dbReference type="EMBL" id="JARRAF010000004">
    <property type="protein sequence ID" value="MDK2123328.1"/>
    <property type="molecule type" value="Genomic_DNA"/>
</dbReference>
<dbReference type="RefSeq" id="WP_284099618.1">
    <property type="nucleotide sequence ID" value="NZ_JARRAF010000004.1"/>
</dbReference>
<name>A0ABT7DTD7_9NEIS</name>
<reference evidence="1" key="1">
    <citation type="submission" date="2023-03" db="EMBL/GenBank/DDBJ databases">
        <title>Chitinimonas shenzhenensis gen. nov., sp. nov., a novel member of family Burkholderiaceae isolated from activated sludge collected in Shen Zhen, China.</title>
        <authorList>
            <person name="Wang X."/>
        </authorList>
    </citation>
    <scope>NUCLEOTIDE SEQUENCE</scope>
    <source>
        <strain evidence="1">DQS-5</strain>
    </source>
</reference>
<evidence type="ECO:0000313" key="1">
    <source>
        <dbReference type="EMBL" id="MDK2123328.1"/>
    </source>
</evidence>
<organism evidence="1 2">
    <name type="scientific">Parachitinimonas caeni</name>
    <dbReference type="NCBI Taxonomy" id="3031301"/>
    <lineage>
        <taxon>Bacteria</taxon>
        <taxon>Pseudomonadati</taxon>
        <taxon>Pseudomonadota</taxon>
        <taxon>Betaproteobacteria</taxon>
        <taxon>Neisseriales</taxon>
        <taxon>Chitinibacteraceae</taxon>
        <taxon>Parachitinimonas</taxon>
    </lineage>
</organism>
<evidence type="ECO:0000313" key="2">
    <source>
        <dbReference type="Proteomes" id="UP001172778"/>
    </source>
</evidence>
<keyword evidence="2" id="KW-1185">Reference proteome</keyword>
<dbReference type="Proteomes" id="UP001172778">
    <property type="component" value="Unassembled WGS sequence"/>
</dbReference>
<gene>
    <name evidence="1" type="ORF">PZA18_04600</name>
</gene>